<dbReference type="EMBL" id="CADEAL010000169">
    <property type="protein sequence ID" value="CAB1415686.1"/>
    <property type="molecule type" value="Genomic_DNA"/>
</dbReference>
<evidence type="ECO:0000313" key="3">
    <source>
        <dbReference type="Proteomes" id="UP001153269"/>
    </source>
</evidence>
<organism evidence="2 3">
    <name type="scientific">Pleuronectes platessa</name>
    <name type="common">European plaice</name>
    <dbReference type="NCBI Taxonomy" id="8262"/>
    <lineage>
        <taxon>Eukaryota</taxon>
        <taxon>Metazoa</taxon>
        <taxon>Chordata</taxon>
        <taxon>Craniata</taxon>
        <taxon>Vertebrata</taxon>
        <taxon>Euteleostomi</taxon>
        <taxon>Actinopterygii</taxon>
        <taxon>Neopterygii</taxon>
        <taxon>Teleostei</taxon>
        <taxon>Neoteleostei</taxon>
        <taxon>Acanthomorphata</taxon>
        <taxon>Carangaria</taxon>
        <taxon>Pleuronectiformes</taxon>
        <taxon>Pleuronectoidei</taxon>
        <taxon>Pleuronectidae</taxon>
        <taxon>Pleuronectes</taxon>
    </lineage>
</organism>
<reference evidence="2" key="1">
    <citation type="submission" date="2020-03" db="EMBL/GenBank/DDBJ databases">
        <authorList>
            <person name="Weist P."/>
        </authorList>
    </citation>
    <scope>NUCLEOTIDE SEQUENCE</scope>
</reference>
<comment type="caution">
    <text evidence="2">The sequence shown here is derived from an EMBL/GenBank/DDBJ whole genome shotgun (WGS) entry which is preliminary data.</text>
</comment>
<evidence type="ECO:0000313" key="2">
    <source>
        <dbReference type="EMBL" id="CAB1415686.1"/>
    </source>
</evidence>
<sequence length="137" mass="15292">MLMENLYRHSNQCSVTWAAVLGSGADPHWAPLRKVVPVGLTGQEEEEEEEEEWDARCSHTAHAHKSAKPTPGGRPLAVGSCHCYPGLFTPQPRIQKNTDLPRAEKERIASRLDVYCLSERMVSPLCAVRQTQALRAF</sequence>
<gene>
    <name evidence="2" type="ORF">PLEPLA_LOCUS3404</name>
</gene>
<accession>A0A9N7TMK1</accession>
<evidence type="ECO:0000256" key="1">
    <source>
        <dbReference type="SAM" id="MobiDB-lite"/>
    </source>
</evidence>
<feature type="compositionally biased region" description="Acidic residues" evidence="1">
    <location>
        <begin position="43"/>
        <end position="53"/>
    </location>
</feature>
<dbReference type="AlphaFoldDB" id="A0A9N7TMK1"/>
<keyword evidence="3" id="KW-1185">Reference proteome</keyword>
<protein>
    <submittedName>
        <fullName evidence="2">Uncharacterized protein</fullName>
    </submittedName>
</protein>
<dbReference type="Proteomes" id="UP001153269">
    <property type="component" value="Unassembled WGS sequence"/>
</dbReference>
<name>A0A9N7TMK1_PLEPL</name>
<proteinExistence type="predicted"/>
<feature type="region of interest" description="Disordered" evidence="1">
    <location>
        <begin position="41"/>
        <end position="74"/>
    </location>
</feature>